<feature type="domain" description="TGS" evidence="9">
    <location>
        <begin position="429"/>
        <end position="490"/>
    </location>
</feature>
<accession>A0A1V2H7L9</accession>
<dbReference type="SUPFAM" id="SSF109604">
    <property type="entry name" value="HD-domain/PDEase-like"/>
    <property type="match status" value="1"/>
</dbReference>
<comment type="function">
    <text evidence="6">In eubacteria ppGpp (guanosine 3'-diphosphate 5'-diphosphate) is a mediator of the stringent response that coordinates a variety of cellular activities in response to changes in nutritional abundance.</text>
</comment>
<feature type="compositionally biased region" description="Low complexity" evidence="7">
    <location>
        <begin position="10"/>
        <end position="30"/>
    </location>
</feature>
<comment type="similarity">
    <text evidence="6">Belongs to the relA/spoT family.</text>
</comment>
<dbReference type="InterPro" id="IPR033655">
    <property type="entry name" value="TGS_RelA/SpoT"/>
</dbReference>
<dbReference type="PANTHER" id="PTHR21262:SF36">
    <property type="entry name" value="BIFUNCTIONAL (P)PPGPP SYNTHASE_HYDROLASE SPOT"/>
    <property type="match status" value="1"/>
</dbReference>
<evidence type="ECO:0000256" key="1">
    <source>
        <dbReference type="ARBA" id="ARBA00013251"/>
    </source>
</evidence>
<dbReference type="Gene3D" id="3.30.70.260">
    <property type="match status" value="1"/>
</dbReference>
<dbReference type="SUPFAM" id="SSF81271">
    <property type="entry name" value="TGS-like"/>
    <property type="match status" value="1"/>
</dbReference>
<dbReference type="CDD" id="cd05399">
    <property type="entry name" value="NT_Rel-Spo_like"/>
    <property type="match status" value="1"/>
</dbReference>
<dbReference type="InterPro" id="IPR012675">
    <property type="entry name" value="Beta-grasp_dom_sf"/>
</dbReference>
<proteinExistence type="inferred from homology"/>
<evidence type="ECO:0000256" key="5">
    <source>
        <dbReference type="ARBA" id="ARBA00048244"/>
    </source>
</evidence>
<dbReference type="CDD" id="cd04876">
    <property type="entry name" value="ACT_RelA-SpoT"/>
    <property type="match status" value="1"/>
</dbReference>
<dbReference type="Gene3D" id="1.10.3210.10">
    <property type="entry name" value="Hypothetical protein af1432"/>
    <property type="match status" value="1"/>
</dbReference>
<dbReference type="GO" id="GO:0008728">
    <property type="term" value="F:GTP diphosphokinase activity"/>
    <property type="evidence" value="ECO:0007669"/>
    <property type="project" value="UniProtKB-EC"/>
</dbReference>
<feature type="region of interest" description="Disordered" evidence="7">
    <location>
        <begin position="1"/>
        <end position="41"/>
    </location>
</feature>
<reference evidence="10 11" key="1">
    <citation type="submission" date="2016-10" db="EMBL/GenBank/DDBJ databases">
        <title>Draft Genome sequence of Roseomonas sp. strain M3.</title>
        <authorList>
            <person name="Subhash Y."/>
            <person name="Lee S."/>
        </authorList>
    </citation>
    <scope>NUCLEOTIDE SEQUENCE [LARGE SCALE GENOMIC DNA]</scope>
    <source>
        <strain evidence="10 11">M3</strain>
    </source>
</reference>
<keyword evidence="11" id="KW-1185">Reference proteome</keyword>
<dbReference type="SMART" id="SM00954">
    <property type="entry name" value="RelA_SpoT"/>
    <property type="match status" value="1"/>
</dbReference>
<dbReference type="InterPro" id="IPR002912">
    <property type="entry name" value="ACT_dom"/>
</dbReference>
<dbReference type="GO" id="GO:0015969">
    <property type="term" value="P:guanosine tetraphosphate metabolic process"/>
    <property type="evidence" value="ECO:0007669"/>
    <property type="project" value="InterPro"/>
</dbReference>
<evidence type="ECO:0000259" key="9">
    <source>
        <dbReference type="PROSITE" id="PS51880"/>
    </source>
</evidence>
<dbReference type="InterPro" id="IPR043519">
    <property type="entry name" value="NT_sf"/>
</dbReference>
<dbReference type="RefSeq" id="WP_076955640.1">
    <property type="nucleotide sequence ID" value="NZ_MLCO01000011.1"/>
</dbReference>
<sequence length="767" mass="83416">MTSGAGIDSTPAPGAPEGLAGTPATPTASAAPPPPVAIPIETPGTELARRVAAYDPRADVALIEAAYNLAATAHASQSRENGDPYITHPLAVAGILAGYRLDTGSIATALLHDVVEDTSFGLAELEKRFGTDIARLVDGVTKLTRLELQSERTKQAENFRKLVLAMSEDIRVLLVKLADRLHNMRTLSFKPKPESRARVARETMEIYAPLAQRIGMDAVKTELQSLSFRELQPDAYQTITARLAFLRGQGADLIDEIAADLKAKLAAAGVPILEVNGREKSPYSIWLKMHEKKVEFEQLSDIMAFRVVTNDRANCYAALGAIHSAYRVVPGRFKDYISTPKPNGYQSLHTGVTVPERRNAKIEVQIRTPDMHEVAEYGVAAHWMYKQGAADETPKRRRYPWVRELLEILETAAEPGDFLEHTKLALHQDQVFCFTPKGDLIALPRGATPIDFAYQVHSQVGDACVGAKINGRIVPLRHQLENGDQVEVITARGGTPNPAWERFVVTGKAKARIKRFAMARQRSEFQEQGRSAIARAFRQEGLDFAEKLVEPALKALKQPGFEELCVAVGNGNIGAREVLHAAIPELRGPPRPMDVLPLARARGKPGATVVRTERRREASSGITGLVAGMAVQFAGCCHPVPGDRIVGIVTTGKGVTVHKNDCHNLEALAATPERFIDIDWDYEAGSAGAHLGRLDVLTSNEDSAIAAMTVAIAKQNGKLHNLRFAHRAADYAEVVVDLEVSDLRHLSNVIAALRACPGIIQVERSKG</sequence>
<name>A0A1V2H7L9_9PROT</name>
<dbReference type="InterPro" id="IPR004095">
    <property type="entry name" value="TGS"/>
</dbReference>
<dbReference type="PANTHER" id="PTHR21262">
    <property type="entry name" value="GUANOSINE-3',5'-BIS DIPHOSPHATE 3'-PYROPHOSPHOHYDROLASE"/>
    <property type="match status" value="1"/>
</dbReference>
<dbReference type="GO" id="GO:0005886">
    <property type="term" value="C:plasma membrane"/>
    <property type="evidence" value="ECO:0007669"/>
    <property type="project" value="TreeGrafter"/>
</dbReference>
<evidence type="ECO:0000313" key="11">
    <source>
        <dbReference type="Proteomes" id="UP000188879"/>
    </source>
</evidence>
<dbReference type="GO" id="GO:0042594">
    <property type="term" value="P:response to starvation"/>
    <property type="evidence" value="ECO:0007669"/>
    <property type="project" value="TreeGrafter"/>
</dbReference>
<dbReference type="Pfam" id="PF13291">
    <property type="entry name" value="ACT_4"/>
    <property type="match status" value="1"/>
</dbReference>
<evidence type="ECO:0000256" key="7">
    <source>
        <dbReference type="SAM" id="MobiDB-lite"/>
    </source>
</evidence>
<dbReference type="AlphaFoldDB" id="A0A1V2H7L9"/>
<organism evidence="10 11">
    <name type="scientific">Teichococcus deserti</name>
    <dbReference type="NCBI Taxonomy" id="1817963"/>
    <lineage>
        <taxon>Bacteria</taxon>
        <taxon>Pseudomonadati</taxon>
        <taxon>Pseudomonadota</taxon>
        <taxon>Alphaproteobacteria</taxon>
        <taxon>Acetobacterales</taxon>
        <taxon>Roseomonadaceae</taxon>
        <taxon>Roseomonas</taxon>
    </lineage>
</organism>
<dbReference type="FunFam" id="3.10.20.30:FF:000002">
    <property type="entry name" value="GTP pyrophosphokinase (RelA/SpoT)"/>
    <property type="match status" value="1"/>
</dbReference>
<dbReference type="PROSITE" id="PS51880">
    <property type="entry name" value="TGS"/>
    <property type="match status" value="1"/>
</dbReference>
<comment type="caution">
    <text evidence="10">The sequence shown here is derived from an EMBL/GenBank/DDBJ whole genome shotgun (WGS) entry which is preliminary data.</text>
</comment>
<dbReference type="InterPro" id="IPR006674">
    <property type="entry name" value="HD_domain"/>
</dbReference>
<dbReference type="PROSITE" id="PS51831">
    <property type="entry name" value="HD"/>
    <property type="match status" value="1"/>
</dbReference>
<dbReference type="EC" id="2.7.6.5" evidence="1"/>
<evidence type="ECO:0000256" key="3">
    <source>
        <dbReference type="ARBA" id="ARBA00029754"/>
    </source>
</evidence>
<dbReference type="InterPro" id="IPR007685">
    <property type="entry name" value="RelA_SpoT"/>
</dbReference>
<dbReference type="Gene3D" id="3.30.460.10">
    <property type="entry name" value="Beta Polymerase, domain 2"/>
    <property type="match status" value="1"/>
</dbReference>
<dbReference type="EMBL" id="MLCO01000011">
    <property type="protein sequence ID" value="ONG58837.1"/>
    <property type="molecule type" value="Genomic_DNA"/>
</dbReference>
<evidence type="ECO:0000313" key="10">
    <source>
        <dbReference type="EMBL" id="ONG58837.1"/>
    </source>
</evidence>
<dbReference type="NCBIfam" id="TIGR00691">
    <property type="entry name" value="spoT_relA"/>
    <property type="match status" value="1"/>
</dbReference>
<dbReference type="OrthoDB" id="9805041at2"/>
<gene>
    <name evidence="10" type="ORF">BKE38_01655</name>
</gene>
<dbReference type="SUPFAM" id="SSF81301">
    <property type="entry name" value="Nucleotidyltransferase"/>
    <property type="match status" value="1"/>
</dbReference>
<dbReference type="FunFam" id="3.30.460.10:FF:000001">
    <property type="entry name" value="GTP pyrophosphokinase RelA"/>
    <property type="match status" value="1"/>
</dbReference>
<dbReference type="InterPro" id="IPR004811">
    <property type="entry name" value="RelA/Spo_fam"/>
</dbReference>
<evidence type="ECO:0000259" key="8">
    <source>
        <dbReference type="PROSITE" id="PS51831"/>
    </source>
</evidence>
<evidence type="ECO:0000256" key="2">
    <source>
        <dbReference type="ARBA" id="ARBA00014315"/>
    </source>
</evidence>
<dbReference type="GO" id="GO:0008893">
    <property type="term" value="F:guanosine-3',5'-bis(diphosphate) 3'-diphosphatase activity"/>
    <property type="evidence" value="ECO:0007669"/>
    <property type="project" value="TreeGrafter"/>
</dbReference>
<dbReference type="Pfam" id="PF13328">
    <property type="entry name" value="HD_4"/>
    <property type="match status" value="1"/>
</dbReference>
<dbReference type="Pfam" id="PF02824">
    <property type="entry name" value="TGS"/>
    <property type="match status" value="1"/>
</dbReference>
<dbReference type="InterPro" id="IPR003607">
    <property type="entry name" value="HD/PDEase_dom"/>
</dbReference>
<dbReference type="Pfam" id="PF04607">
    <property type="entry name" value="RelA_SpoT"/>
    <property type="match status" value="1"/>
</dbReference>
<dbReference type="InterPro" id="IPR045600">
    <property type="entry name" value="RelA/SpoT_AH_RIS"/>
</dbReference>
<dbReference type="InterPro" id="IPR012676">
    <property type="entry name" value="TGS-like"/>
</dbReference>
<dbReference type="FunFam" id="1.10.3210.10:FF:000001">
    <property type="entry name" value="GTP pyrophosphokinase RelA"/>
    <property type="match status" value="1"/>
</dbReference>
<dbReference type="CDD" id="cd00077">
    <property type="entry name" value="HDc"/>
    <property type="match status" value="1"/>
</dbReference>
<evidence type="ECO:0000256" key="4">
    <source>
        <dbReference type="ARBA" id="ARBA00032407"/>
    </source>
</evidence>
<dbReference type="SMART" id="SM00471">
    <property type="entry name" value="HDc"/>
    <property type="match status" value="1"/>
</dbReference>
<dbReference type="Proteomes" id="UP000188879">
    <property type="component" value="Unassembled WGS sequence"/>
</dbReference>
<dbReference type="CDD" id="cd01668">
    <property type="entry name" value="TGS_RSH"/>
    <property type="match status" value="1"/>
</dbReference>
<feature type="domain" description="HD" evidence="8">
    <location>
        <begin position="85"/>
        <end position="184"/>
    </location>
</feature>
<comment type="catalytic activity">
    <reaction evidence="5">
        <text>GTP + ATP = guanosine 3'-diphosphate 5'-triphosphate + AMP</text>
        <dbReference type="Rhea" id="RHEA:22088"/>
        <dbReference type="ChEBI" id="CHEBI:30616"/>
        <dbReference type="ChEBI" id="CHEBI:37565"/>
        <dbReference type="ChEBI" id="CHEBI:142410"/>
        <dbReference type="ChEBI" id="CHEBI:456215"/>
        <dbReference type="EC" id="2.7.6.5"/>
    </reaction>
</comment>
<evidence type="ECO:0000256" key="6">
    <source>
        <dbReference type="RuleBase" id="RU003847"/>
    </source>
</evidence>
<dbReference type="GO" id="GO:0015949">
    <property type="term" value="P:nucleobase-containing small molecule interconversion"/>
    <property type="evidence" value="ECO:0007669"/>
    <property type="project" value="UniProtKB-ARBA"/>
</dbReference>
<dbReference type="Gene3D" id="3.10.20.30">
    <property type="match status" value="1"/>
</dbReference>
<protein>
    <recommendedName>
        <fullName evidence="2">GTP pyrophosphokinase rsh</fullName>
        <ecNumber evidence="1">2.7.6.5</ecNumber>
    </recommendedName>
    <alternativeName>
        <fullName evidence="4">(p)ppGpp synthase</fullName>
    </alternativeName>
    <alternativeName>
        <fullName evidence="3">ATP:GTP 3'-pyrophosphotransferase</fullName>
    </alternativeName>
</protein>
<dbReference type="Pfam" id="PF19296">
    <property type="entry name" value="RelA_AH_RIS"/>
    <property type="match status" value="1"/>
</dbReference>
<keyword evidence="10" id="KW-0378">Hydrolase</keyword>